<evidence type="ECO:0000256" key="2">
    <source>
        <dbReference type="ARBA" id="ARBA00022649"/>
    </source>
</evidence>
<dbReference type="PANTHER" id="PTHR36582">
    <property type="entry name" value="ANTITOXIN PARD"/>
    <property type="match status" value="1"/>
</dbReference>
<sequence>MTTVNISVPDSMKTFIDEQVAKGGYSTTSEYIRQLLRQEAERVTQARLETLLLEGLDSGEAIEINDDWWQQKRIQLLERLRKK</sequence>
<dbReference type="RefSeq" id="WP_323263638.1">
    <property type="nucleotide sequence ID" value="NZ_JAYGIE010000149.1"/>
</dbReference>
<dbReference type="PANTHER" id="PTHR36582:SF2">
    <property type="entry name" value="ANTITOXIN PARD"/>
    <property type="match status" value="1"/>
</dbReference>
<evidence type="ECO:0000313" key="3">
    <source>
        <dbReference type="EMBL" id="MEA5480691.1"/>
    </source>
</evidence>
<name>A0ABU5TQW5_9CYAN</name>
<proteinExistence type="inferred from homology"/>
<dbReference type="InterPro" id="IPR010985">
    <property type="entry name" value="Ribbon_hlx_hlx"/>
</dbReference>
<dbReference type="SUPFAM" id="SSF47598">
    <property type="entry name" value="Ribbon-helix-helix"/>
    <property type="match status" value="1"/>
</dbReference>
<organism evidence="3 4">
    <name type="scientific">Pseudanabaena galeata UHCC 0370</name>
    <dbReference type="NCBI Taxonomy" id="3110310"/>
    <lineage>
        <taxon>Bacteria</taxon>
        <taxon>Bacillati</taxon>
        <taxon>Cyanobacteriota</taxon>
        <taxon>Cyanophyceae</taxon>
        <taxon>Pseudanabaenales</taxon>
        <taxon>Pseudanabaenaceae</taxon>
        <taxon>Pseudanabaena</taxon>
    </lineage>
</organism>
<comment type="similarity">
    <text evidence="1">Belongs to the ParD antitoxin family.</text>
</comment>
<evidence type="ECO:0000313" key="4">
    <source>
        <dbReference type="Proteomes" id="UP001301388"/>
    </source>
</evidence>
<keyword evidence="4" id="KW-1185">Reference proteome</keyword>
<comment type="caution">
    <text evidence="3">The sequence shown here is derived from an EMBL/GenBank/DDBJ whole genome shotgun (WGS) entry which is preliminary data.</text>
</comment>
<reference evidence="3 4" key="1">
    <citation type="submission" date="2023-12" db="EMBL/GenBank/DDBJ databases">
        <title>Baltic Sea Cyanobacteria.</title>
        <authorList>
            <person name="Delbaje E."/>
            <person name="Fewer D.P."/>
            <person name="Shishido T.K."/>
        </authorList>
    </citation>
    <scope>NUCLEOTIDE SEQUENCE [LARGE SCALE GENOMIC DNA]</scope>
    <source>
        <strain evidence="3 4">UHCC 0370</strain>
    </source>
</reference>
<gene>
    <name evidence="3" type="ORF">VB774_23910</name>
</gene>
<dbReference type="Proteomes" id="UP001301388">
    <property type="component" value="Unassembled WGS sequence"/>
</dbReference>
<dbReference type="Gene3D" id="6.10.10.120">
    <property type="entry name" value="Antitoxin ParD1-like"/>
    <property type="match status" value="1"/>
</dbReference>
<dbReference type="NCBIfam" id="TIGR02606">
    <property type="entry name" value="antidote_CC2985"/>
    <property type="match status" value="1"/>
</dbReference>
<accession>A0ABU5TQW5</accession>
<dbReference type="CDD" id="cd22231">
    <property type="entry name" value="RHH_NikR_HicB-like"/>
    <property type="match status" value="1"/>
</dbReference>
<dbReference type="InterPro" id="IPR022789">
    <property type="entry name" value="ParD"/>
</dbReference>
<dbReference type="InterPro" id="IPR038296">
    <property type="entry name" value="ParD_sf"/>
</dbReference>
<dbReference type="Pfam" id="PF03693">
    <property type="entry name" value="ParD_antitoxin"/>
    <property type="match status" value="1"/>
</dbReference>
<protein>
    <submittedName>
        <fullName evidence="3">Type II toxin-antitoxin system ParD family antitoxin</fullName>
    </submittedName>
</protein>
<evidence type="ECO:0000256" key="1">
    <source>
        <dbReference type="ARBA" id="ARBA00008580"/>
    </source>
</evidence>
<dbReference type="EMBL" id="JAYGIE010000149">
    <property type="protein sequence ID" value="MEA5480691.1"/>
    <property type="molecule type" value="Genomic_DNA"/>
</dbReference>
<keyword evidence="2" id="KW-1277">Toxin-antitoxin system</keyword>